<dbReference type="PRINTS" id="PR00506">
    <property type="entry name" value="D21N6MTFRASE"/>
</dbReference>
<evidence type="ECO:0000313" key="6">
    <source>
        <dbReference type="EMBL" id="TGY34366.1"/>
    </source>
</evidence>
<dbReference type="GO" id="GO:0008170">
    <property type="term" value="F:N-methyltransferase activity"/>
    <property type="evidence" value="ECO:0007669"/>
    <property type="project" value="InterPro"/>
</dbReference>
<dbReference type="PIRSF" id="PIRSF015855">
    <property type="entry name" value="TypeIII_Mtase_mKpnI"/>
    <property type="match status" value="1"/>
</dbReference>
<accession>A0A4S2D045</accession>
<proteinExistence type="inferred from homology"/>
<dbReference type="Gene3D" id="3.40.50.150">
    <property type="entry name" value="Vaccinia Virus protein VP39"/>
    <property type="match status" value="1"/>
</dbReference>
<dbReference type="GO" id="GO:0003677">
    <property type="term" value="F:DNA binding"/>
    <property type="evidence" value="ECO:0007669"/>
    <property type="project" value="InterPro"/>
</dbReference>
<dbReference type="EMBL" id="SRYO01000010">
    <property type="protein sequence ID" value="TGY34366.1"/>
    <property type="molecule type" value="Genomic_DNA"/>
</dbReference>
<feature type="domain" description="DNA methylase N-4/N-6" evidence="5">
    <location>
        <begin position="121"/>
        <end position="481"/>
    </location>
</feature>
<protein>
    <submittedName>
        <fullName evidence="6">Site-specific DNA-methyltransferase</fullName>
    </submittedName>
</protein>
<dbReference type="SUPFAM" id="SSF53335">
    <property type="entry name" value="S-adenosyl-L-methionine-dependent methyltransferases"/>
    <property type="match status" value="1"/>
</dbReference>
<dbReference type="PROSITE" id="PS00092">
    <property type="entry name" value="N6_MTASE"/>
    <property type="match status" value="1"/>
</dbReference>
<gene>
    <name evidence="6" type="ORF">E5344_13120</name>
</gene>
<evidence type="ECO:0000256" key="1">
    <source>
        <dbReference type="ARBA" id="ARBA00006594"/>
    </source>
</evidence>
<evidence type="ECO:0000313" key="7">
    <source>
        <dbReference type="Proteomes" id="UP000309893"/>
    </source>
</evidence>
<dbReference type="InterPro" id="IPR002052">
    <property type="entry name" value="DNA_methylase_N6_adenine_CS"/>
</dbReference>
<dbReference type="RefSeq" id="WP_135949963.1">
    <property type="nucleotide sequence ID" value="NZ_CP158846.1"/>
</dbReference>
<keyword evidence="3 6" id="KW-0808">Transferase</keyword>
<dbReference type="GO" id="GO:0032259">
    <property type="term" value="P:methylation"/>
    <property type="evidence" value="ECO:0007669"/>
    <property type="project" value="UniProtKB-KW"/>
</dbReference>
<name>A0A4S2D045_9MICO</name>
<organism evidence="6 7">
    <name type="scientific">Microbacterium laevaniformans</name>
    <dbReference type="NCBI Taxonomy" id="36807"/>
    <lineage>
        <taxon>Bacteria</taxon>
        <taxon>Bacillati</taxon>
        <taxon>Actinomycetota</taxon>
        <taxon>Actinomycetes</taxon>
        <taxon>Micrococcales</taxon>
        <taxon>Microbacteriaceae</taxon>
        <taxon>Microbacterium</taxon>
    </lineage>
</organism>
<evidence type="ECO:0000256" key="2">
    <source>
        <dbReference type="ARBA" id="ARBA00022603"/>
    </source>
</evidence>
<dbReference type="InterPro" id="IPR029063">
    <property type="entry name" value="SAM-dependent_MTases_sf"/>
</dbReference>
<keyword evidence="2 6" id="KW-0489">Methyltransferase</keyword>
<dbReference type="InterPro" id="IPR002295">
    <property type="entry name" value="N4/N6-MTase_EcoPI_Mod-like"/>
</dbReference>
<comment type="similarity">
    <text evidence="1">Belongs to the N(4)/N(6)-methyltransferase family.</text>
</comment>
<dbReference type="Pfam" id="PF01555">
    <property type="entry name" value="N6_N4_Mtase"/>
    <property type="match status" value="1"/>
</dbReference>
<dbReference type="InterPro" id="IPR002941">
    <property type="entry name" value="DNA_methylase_N4/N6"/>
</dbReference>
<reference evidence="6 7" key="1">
    <citation type="submission" date="2019-04" db="EMBL/GenBank/DDBJ databases">
        <title>Microbes associate with the intestines of laboratory mice.</title>
        <authorList>
            <person name="Navarre W."/>
            <person name="Wong E."/>
            <person name="Huang K."/>
            <person name="Tropini C."/>
            <person name="Ng K."/>
            <person name="Yu B."/>
        </authorList>
    </citation>
    <scope>NUCLEOTIDE SEQUENCE [LARGE SCALE GENOMIC DNA]</scope>
    <source>
        <strain evidence="6 7">NM46_B2-13</strain>
    </source>
</reference>
<sequence length="666" mass="74135">MEKRTLHSPDLRARNVERIAELFPQVITESRDAEGNVTLAIDFDLLRQELSDHVVEGPQERYQLDWPGKRAAAFAANAPIAKTLRPVRAESVDFDTTKNLFIEGDNLEALKLLQESYLGKVKLIYIDPPYNTGNDFVYDDDFAESSVDYLARSGQKSDAGDRLIANTEANGRFHSDWLSMMYPRIKLAKNLLTDDGVLVVSIDENEHASLVRLGEEVLGDASYVGEIVLKNSSKNDQAYISVQHEYIVFFVKNRQANPGAWVEKKEGLDKIYAAFDGFRKKHGDDWAAINAAAKDWYKQFPASHPVSASKHYTWMDARGVYFPDNIAGPNDGQYVYDVAHPETGRTVKMPSTGWRYPEAAMRARIADGRVHFGSDETTVPNNKTYLANTEYQSLTSVRYVDGRAASKRLAMLFGEKVFTNPKDEFLLRDIYRAVGVTGDDVVLDMFSGSGSALQAVIDLNHAAESSSCHFIGIQVAEDLTETLKTAKGAAKQITTNAIKLLSRLGRPATVAEITKQRMRLVHEQIAVDSQVDSGFRVLRIDTSNLTDTLSTADDLVQIALTEAVDSVKPDRTDEDLLFQVLLDWGLDLAAPITVQEVESQRVLSVDDDALIACFAKEITDDVVKTIAERYPLRAVFLDAGFSSDAARINAEQIFREVSPETEVRTI</sequence>
<evidence type="ECO:0000259" key="5">
    <source>
        <dbReference type="Pfam" id="PF01555"/>
    </source>
</evidence>
<dbReference type="OrthoDB" id="9773060at2"/>
<evidence type="ECO:0000256" key="3">
    <source>
        <dbReference type="ARBA" id="ARBA00022679"/>
    </source>
</evidence>
<comment type="caution">
    <text evidence="6">The sequence shown here is derived from an EMBL/GenBank/DDBJ whole genome shotgun (WGS) entry which is preliminary data.</text>
</comment>
<keyword evidence="4" id="KW-0949">S-adenosyl-L-methionine</keyword>
<dbReference type="AlphaFoldDB" id="A0A4S2D045"/>
<evidence type="ECO:0000256" key="4">
    <source>
        <dbReference type="ARBA" id="ARBA00022691"/>
    </source>
</evidence>
<dbReference type="Proteomes" id="UP000309893">
    <property type="component" value="Unassembled WGS sequence"/>
</dbReference>